<evidence type="ECO:0000313" key="1">
    <source>
        <dbReference type="EMBL" id="CAG6476308.1"/>
    </source>
</evidence>
<sequence length="163" mass="17778">MWSRASYSCMKSAYIFCSSGFAANLLSIPISRFTAVAFDSPNRLITSSFFGRVTTKRPCSSRTVVLSKNSSQADSSSEWVLMLRHVSSSQNFARSACSCAVETTNVDDCSVAVLFGTRPEMIQPNTVSWSVGPSSVAFCFPSRSRSMKNSAPMMRSIGFDSKN</sequence>
<reference evidence="1" key="1">
    <citation type="submission" date="2021-05" db="EMBL/GenBank/DDBJ databases">
        <authorList>
            <person name="Alioto T."/>
            <person name="Alioto T."/>
            <person name="Gomez Garrido J."/>
        </authorList>
    </citation>
    <scope>NUCLEOTIDE SEQUENCE</scope>
</reference>
<organism evidence="1">
    <name type="scientific">Culex pipiens</name>
    <name type="common">House mosquito</name>
    <dbReference type="NCBI Taxonomy" id="7175"/>
    <lineage>
        <taxon>Eukaryota</taxon>
        <taxon>Metazoa</taxon>
        <taxon>Ecdysozoa</taxon>
        <taxon>Arthropoda</taxon>
        <taxon>Hexapoda</taxon>
        <taxon>Insecta</taxon>
        <taxon>Pterygota</taxon>
        <taxon>Neoptera</taxon>
        <taxon>Endopterygota</taxon>
        <taxon>Diptera</taxon>
        <taxon>Nematocera</taxon>
        <taxon>Culicoidea</taxon>
        <taxon>Culicidae</taxon>
        <taxon>Culicinae</taxon>
        <taxon>Culicini</taxon>
        <taxon>Culex</taxon>
        <taxon>Culex</taxon>
    </lineage>
</organism>
<dbReference type="AlphaFoldDB" id="A0A8D8FMY8"/>
<accession>A0A8D8FMY8</accession>
<name>A0A8D8FMY8_CULPI</name>
<dbReference type="EMBL" id="HBUE01078221">
    <property type="protein sequence ID" value="CAG6476308.1"/>
    <property type="molecule type" value="Transcribed_RNA"/>
</dbReference>
<proteinExistence type="predicted"/>
<protein>
    <submittedName>
        <fullName evidence="1">(northern house mosquito) hypothetical protein</fullName>
    </submittedName>
</protein>